<proteinExistence type="predicted"/>
<keyword evidence="3" id="KW-1185">Reference proteome</keyword>
<protein>
    <submittedName>
        <fullName evidence="2">Uncharacterized protein</fullName>
    </submittedName>
</protein>
<reference evidence="2 3" key="1">
    <citation type="journal article" date="2015" name="Genome Biol. Evol.">
        <title>Phylogenomic analyses indicate that early fungi evolved digesting cell walls of algal ancestors of land plants.</title>
        <authorList>
            <person name="Chang Y."/>
            <person name="Wang S."/>
            <person name="Sekimoto S."/>
            <person name="Aerts A.L."/>
            <person name="Choi C."/>
            <person name="Clum A."/>
            <person name="LaButti K.M."/>
            <person name="Lindquist E.A."/>
            <person name="Yee Ngan C."/>
            <person name="Ohm R.A."/>
            <person name="Salamov A.A."/>
            <person name="Grigoriev I.V."/>
            <person name="Spatafora J.W."/>
            <person name="Berbee M.L."/>
        </authorList>
    </citation>
    <scope>NUCLEOTIDE SEQUENCE [LARGE SCALE GENOMIC DNA]</scope>
    <source>
        <strain evidence="2 3">JEL478</strain>
    </source>
</reference>
<organism evidence="2 3">
    <name type="scientific">Gonapodya prolifera (strain JEL478)</name>
    <name type="common">Monoblepharis prolifera</name>
    <dbReference type="NCBI Taxonomy" id="1344416"/>
    <lineage>
        <taxon>Eukaryota</taxon>
        <taxon>Fungi</taxon>
        <taxon>Fungi incertae sedis</taxon>
        <taxon>Chytridiomycota</taxon>
        <taxon>Chytridiomycota incertae sedis</taxon>
        <taxon>Monoblepharidomycetes</taxon>
        <taxon>Monoblepharidales</taxon>
        <taxon>Gonapodyaceae</taxon>
        <taxon>Gonapodya</taxon>
    </lineage>
</organism>
<accession>A0A139ANS4</accession>
<feature type="region of interest" description="Disordered" evidence="1">
    <location>
        <begin position="161"/>
        <end position="234"/>
    </location>
</feature>
<evidence type="ECO:0000256" key="1">
    <source>
        <dbReference type="SAM" id="MobiDB-lite"/>
    </source>
</evidence>
<evidence type="ECO:0000313" key="3">
    <source>
        <dbReference type="Proteomes" id="UP000070544"/>
    </source>
</evidence>
<dbReference type="EMBL" id="KQ965742">
    <property type="protein sequence ID" value="KXS18407.1"/>
    <property type="molecule type" value="Genomic_DNA"/>
</dbReference>
<feature type="compositionally biased region" description="Polar residues" evidence="1">
    <location>
        <begin position="182"/>
        <end position="196"/>
    </location>
</feature>
<feature type="compositionally biased region" description="Basic and acidic residues" evidence="1">
    <location>
        <begin position="218"/>
        <end position="234"/>
    </location>
</feature>
<feature type="region of interest" description="Disordered" evidence="1">
    <location>
        <begin position="114"/>
        <end position="137"/>
    </location>
</feature>
<dbReference type="Proteomes" id="UP000070544">
    <property type="component" value="Unassembled WGS sequence"/>
</dbReference>
<evidence type="ECO:0000313" key="2">
    <source>
        <dbReference type="EMBL" id="KXS18407.1"/>
    </source>
</evidence>
<name>A0A139ANS4_GONPJ</name>
<sequence length="234" mass="25748">MEWFLRVDETLNRGMFSYFNIKVLTPPYISVCVRFTQPQSHPSDTLPPQYNRVFSQPALLGSSGALLANADEPALPPAVATAHPHRSRDVDDSSPPPLHRVEDDAGSLWRVHRGHAGSQTGWRKAIGATSRQPRDEPVRNMGWGWFGWLSQGTRIFEVRGSVGQNYPHDDGPPQYSSPPNPHSTHAATTGPVTATVENGHPTENPPEYNLEEITVSRPGRDGDGAPHDGRNNRA</sequence>
<feature type="region of interest" description="Disordered" evidence="1">
    <location>
        <begin position="76"/>
        <end position="97"/>
    </location>
</feature>
<gene>
    <name evidence="2" type="ORF">M427DRAFT_209960</name>
</gene>
<dbReference type="AlphaFoldDB" id="A0A139ANS4"/>